<keyword evidence="2" id="KW-1185">Reference proteome</keyword>
<dbReference type="Proteomes" id="UP000631114">
    <property type="component" value="Unassembled WGS sequence"/>
</dbReference>
<organism evidence="1 2">
    <name type="scientific">Coptis chinensis</name>
    <dbReference type="NCBI Taxonomy" id="261450"/>
    <lineage>
        <taxon>Eukaryota</taxon>
        <taxon>Viridiplantae</taxon>
        <taxon>Streptophyta</taxon>
        <taxon>Embryophyta</taxon>
        <taxon>Tracheophyta</taxon>
        <taxon>Spermatophyta</taxon>
        <taxon>Magnoliopsida</taxon>
        <taxon>Ranunculales</taxon>
        <taxon>Ranunculaceae</taxon>
        <taxon>Coptidoideae</taxon>
        <taxon>Coptis</taxon>
    </lineage>
</organism>
<name>A0A835GYP8_9MAGN</name>
<dbReference type="EMBL" id="JADFTS010000009">
    <property type="protein sequence ID" value="KAF9589955.1"/>
    <property type="molecule type" value="Genomic_DNA"/>
</dbReference>
<dbReference type="AlphaFoldDB" id="A0A835GYP8"/>
<reference evidence="1 2" key="1">
    <citation type="submission" date="2020-10" db="EMBL/GenBank/DDBJ databases">
        <title>The Coptis chinensis genome and diversification of protoberbering-type alkaloids.</title>
        <authorList>
            <person name="Wang B."/>
            <person name="Shu S."/>
            <person name="Song C."/>
            <person name="Liu Y."/>
        </authorList>
    </citation>
    <scope>NUCLEOTIDE SEQUENCE [LARGE SCALE GENOMIC DNA]</scope>
    <source>
        <strain evidence="1">HL-2020</strain>
        <tissue evidence="1">Leaf</tissue>
    </source>
</reference>
<evidence type="ECO:0000313" key="1">
    <source>
        <dbReference type="EMBL" id="KAF9589955.1"/>
    </source>
</evidence>
<accession>A0A835GYP8</accession>
<evidence type="ECO:0008006" key="3">
    <source>
        <dbReference type="Google" id="ProtNLM"/>
    </source>
</evidence>
<evidence type="ECO:0000313" key="2">
    <source>
        <dbReference type="Proteomes" id="UP000631114"/>
    </source>
</evidence>
<gene>
    <name evidence="1" type="ORF">IFM89_029571</name>
</gene>
<protein>
    <recommendedName>
        <fullName evidence="3">DUF4283 domain-containing protein</fullName>
    </recommendedName>
</protein>
<comment type="caution">
    <text evidence="1">The sequence shown here is derived from an EMBL/GenBank/DDBJ whole genome shotgun (WGS) entry which is preliminary data.</text>
</comment>
<proteinExistence type="predicted"/>
<sequence length="143" mass="15980">MATLLAPLQSSSSPQPFRWSSLFQNDKSILASSNSALEPCSPSFEEGAAVVPQDVIDVGIAEWEDMLIGFFLDKRMSFPFVKNALEKTWKLKGSMDITTHWDLFYISFIASRQTKVSLKVVQYLSREDLCCYAMVTGGGKPKE</sequence>